<evidence type="ECO:0000313" key="4">
    <source>
        <dbReference type="EMBL" id="RDV26675.1"/>
    </source>
</evidence>
<feature type="domain" description="M23ase beta-sheet core" evidence="3">
    <location>
        <begin position="284"/>
        <end position="377"/>
    </location>
</feature>
<accession>A0A3D8MA62</accession>
<comment type="caution">
    <text evidence="4">The sequence shown here is derived from an EMBL/GenBank/DDBJ whole genome shotgun (WGS) entry which is preliminary data.</text>
</comment>
<keyword evidence="1" id="KW-0175">Coiled coil</keyword>
<feature type="signal peptide" evidence="2">
    <location>
        <begin position="1"/>
        <end position="30"/>
    </location>
</feature>
<dbReference type="SUPFAM" id="SSF51261">
    <property type="entry name" value="Duplicated hybrid motif"/>
    <property type="match status" value="1"/>
</dbReference>
<gene>
    <name evidence="4" type="ORF">DXV75_06725</name>
</gene>
<name>A0A3D8MA62_9ALTE</name>
<protein>
    <submittedName>
        <fullName evidence="4">Peptidase M23</fullName>
    </submittedName>
</protein>
<organism evidence="4 5">
    <name type="scientific">Alteromonas aestuariivivens</name>
    <dbReference type="NCBI Taxonomy" id="1938339"/>
    <lineage>
        <taxon>Bacteria</taxon>
        <taxon>Pseudomonadati</taxon>
        <taxon>Pseudomonadota</taxon>
        <taxon>Gammaproteobacteria</taxon>
        <taxon>Alteromonadales</taxon>
        <taxon>Alteromonadaceae</taxon>
        <taxon>Alteromonas/Salinimonas group</taxon>
        <taxon>Alteromonas</taxon>
    </lineage>
</organism>
<feature type="coiled-coil region" evidence="1">
    <location>
        <begin position="161"/>
        <end position="258"/>
    </location>
</feature>
<dbReference type="EMBL" id="QRHA01000004">
    <property type="protein sequence ID" value="RDV26675.1"/>
    <property type="molecule type" value="Genomic_DNA"/>
</dbReference>
<dbReference type="InterPro" id="IPR050570">
    <property type="entry name" value="Cell_wall_metabolism_enzyme"/>
</dbReference>
<keyword evidence="2" id="KW-0732">Signal</keyword>
<dbReference type="CDD" id="cd12797">
    <property type="entry name" value="M23_peptidase"/>
    <property type="match status" value="1"/>
</dbReference>
<feature type="chain" id="PRO_5017638336" evidence="2">
    <location>
        <begin position="31"/>
        <end position="383"/>
    </location>
</feature>
<evidence type="ECO:0000256" key="1">
    <source>
        <dbReference type="SAM" id="Coils"/>
    </source>
</evidence>
<dbReference type="PANTHER" id="PTHR21666:SF270">
    <property type="entry name" value="MUREIN HYDROLASE ACTIVATOR ENVC"/>
    <property type="match status" value="1"/>
</dbReference>
<keyword evidence="5" id="KW-1185">Reference proteome</keyword>
<dbReference type="RefSeq" id="WP_115592628.1">
    <property type="nucleotide sequence ID" value="NZ_QRHA01000004.1"/>
</dbReference>
<dbReference type="AlphaFoldDB" id="A0A3D8MA62"/>
<dbReference type="GO" id="GO:0004222">
    <property type="term" value="F:metalloendopeptidase activity"/>
    <property type="evidence" value="ECO:0007669"/>
    <property type="project" value="TreeGrafter"/>
</dbReference>
<sequence>MIIKQYRQPLTTHISVLFLICGLWLAPASAQDDQQSRLAELQAELKARQQELAENKADAEQLQDILKKSEVEIGRVASQLNKTESQLAENRKEQTVLRKQQSELKTAIVQQQSLLASQLRSAFMAGHYDYAKMLFYQDEATTFERVLTYYQYLSKARQQEISRFRSNVEELETVNARLEQKAAELAALLTKQKEQQAVLLTRQSDRKQTLAKLNKQIASDAEQVAQLQASERALMEAIETARRQAERAKTELSGLSKLKGKLKPPASGRLRDLFGNRRQGQVRWKGIIIEGAEGSSVKSISHGRILYADWLKGFGLVTIIDHGDGYMTVYGHNQALLKQAGDLVAEGDTIALVGQSGGQSYPNLYFEIRHKGKALDPTTWLAK</sequence>
<feature type="coiled-coil region" evidence="1">
    <location>
        <begin position="31"/>
        <end position="72"/>
    </location>
</feature>
<dbReference type="OrthoDB" id="9784703at2"/>
<dbReference type="FunFam" id="2.70.70.10:FF:000003">
    <property type="entry name" value="Murein hydrolase activator EnvC"/>
    <property type="match status" value="1"/>
</dbReference>
<dbReference type="InterPro" id="IPR011055">
    <property type="entry name" value="Dup_hybrid_motif"/>
</dbReference>
<dbReference type="PANTHER" id="PTHR21666">
    <property type="entry name" value="PEPTIDASE-RELATED"/>
    <property type="match status" value="1"/>
</dbReference>
<dbReference type="Proteomes" id="UP000256561">
    <property type="component" value="Unassembled WGS sequence"/>
</dbReference>
<evidence type="ECO:0000259" key="3">
    <source>
        <dbReference type="Pfam" id="PF01551"/>
    </source>
</evidence>
<evidence type="ECO:0000313" key="5">
    <source>
        <dbReference type="Proteomes" id="UP000256561"/>
    </source>
</evidence>
<dbReference type="Pfam" id="PF01551">
    <property type="entry name" value="Peptidase_M23"/>
    <property type="match status" value="1"/>
</dbReference>
<proteinExistence type="predicted"/>
<dbReference type="Gene3D" id="2.70.70.10">
    <property type="entry name" value="Glucose Permease (Domain IIA)"/>
    <property type="match status" value="1"/>
</dbReference>
<evidence type="ECO:0000256" key="2">
    <source>
        <dbReference type="SAM" id="SignalP"/>
    </source>
</evidence>
<dbReference type="InterPro" id="IPR016047">
    <property type="entry name" value="M23ase_b-sheet_dom"/>
</dbReference>
<reference evidence="5" key="1">
    <citation type="submission" date="2018-08" db="EMBL/GenBank/DDBJ databases">
        <authorList>
            <person name="Zhang J."/>
            <person name="Du Z.-J."/>
        </authorList>
    </citation>
    <scope>NUCLEOTIDE SEQUENCE [LARGE SCALE GENOMIC DNA]</scope>
    <source>
        <strain evidence="5">KCTC 52655</strain>
    </source>
</reference>
<dbReference type="Gene3D" id="6.10.250.3150">
    <property type="match status" value="1"/>
</dbReference>